<dbReference type="KEGG" id="serj:SGUI_3163"/>
<evidence type="ECO:0000256" key="2">
    <source>
        <dbReference type="SAM" id="Phobius"/>
    </source>
</evidence>
<dbReference type="EMBL" id="CP014989">
    <property type="protein sequence ID" value="ANS80559.1"/>
    <property type="molecule type" value="Genomic_DNA"/>
</dbReference>
<feature type="region of interest" description="Disordered" evidence="1">
    <location>
        <begin position="159"/>
        <end position="199"/>
    </location>
</feature>
<feature type="transmembrane region" description="Helical" evidence="2">
    <location>
        <begin position="114"/>
        <end position="135"/>
    </location>
</feature>
<keyword evidence="2" id="KW-0472">Membrane</keyword>
<dbReference type="InterPro" id="IPR019099">
    <property type="entry name" value="Uncharacterised_PGPGW_TM"/>
</dbReference>
<dbReference type="Pfam" id="PF09656">
    <property type="entry name" value="PGPGW"/>
    <property type="match status" value="1"/>
</dbReference>
<reference evidence="3 4" key="1">
    <citation type="submission" date="2016-03" db="EMBL/GenBank/DDBJ databases">
        <title>Shallow-sea hydrothermal system.</title>
        <authorList>
            <person name="Tang K."/>
        </authorList>
    </citation>
    <scope>NUCLEOTIDE SEQUENCE [LARGE SCALE GENOMIC DNA]</scope>
    <source>
        <strain evidence="3 4">JLT9</strain>
    </source>
</reference>
<dbReference type="RefSeq" id="WP_066641991.1">
    <property type="nucleotide sequence ID" value="NZ_CP014989.1"/>
</dbReference>
<dbReference type="STRING" id="1758689.SGUI_3163"/>
<evidence type="ECO:0000313" key="3">
    <source>
        <dbReference type="EMBL" id="ANS80559.1"/>
    </source>
</evidence>
<keyword evidence="4" id="KW-1185">Reference proteome</keyword>
<evidence type="ECO:0000256" key="1">
    <source>
        <dbReference type="SAM" id="MobiDB-lite"/>
    </source>
</evidence>
<name>A0A1B1NGL5_9MICO</name>
<accession>A0A1B1NGL5</accession>
<dbReference type="AlphaFoldDB" id="A0A1B1NGL5"/>
<protein>
    <submittedName>
        <fullName evidence="3">Putative membrane protein</fullName>
    </submittedName>
</protein>
<sequence>MNAAAKRIVLETLGWVVLVAGVLMLLLPGPGLLGTFAGLAILSTQYEWARRWTMPVKIRALRGAAESVETIPRIALTLLITAGLIAVGVVWLISPPPPGWWPLDDAWWLFGGRPVAITMLASSAIAIGLIVWSIVRFHGKPEARAWIDRVEAHYRASVAQHERREAREETEQAREATERAREADRRADLSERSARSEAP</sequence>
<proteinExistence type="predicted"/>
<feature type="transmembrane region" description="Helical" evidence="2">
    <location>
        <begin position="70"/>
        <end position="94"/>
    </location>
</feature>
<keyword evidence="2" id="KW-1133">Transmembrane helix</keyword>
<keyword evidence="2" id="KW-0812">Transmembrane</keyword>
<organism evidence="3 4">
    <name type="scientific">Serinicoccus hydrothermalis</name>
    <dbReference type="NCBI Taxonomy" id="1758689"/>
    <lineage>
        <taxon>Bacteria</taxon>
        <taxon>Bacillati</taxon>
        <taxon>Actinomycetota</taxon>
        <taxon>Actinomycetes</taxon>
        <taxon>Micrococcales</taxon>
        <taxon>Ornithinimicrobiaceae</taxon>
        <taxon>Serinicoccus</taxon>
    </lineage>
</organism>
<evidence type="ECO:0000313" key="4">
    <source>
        <dbReference type="Proteomes" id="UP000092482"/>
    </source>
</evidence>
<dbReference type="Proteomes" id="UP000092482">
    <property type="component" value="Chromosome"/>
</dbReference>
<gene>
    <name evidence="3" type="ORF">SGUI_3163</name>
</gene>